<accession>H1L1E9</accession>
<comment type="caution">
    <text evidence="2">The sequence shown here is derived from an EMBL/GenBank/DDBJ whole genome shotgun (WGS) entry which is preliminary data.</text>
</comment>
<evidence type="ECO:0000313" key="3">
    <source>
        <dbReference type="Proteomes" id="UP000003706"/>
    </source>
</evidence>
<sequence>MVEISYHKCYIIIFEYACESPIKLIFSELEEHKRLLIEIKDSMNELKEGINGLNKKFDILIEILKNK</sequence>
<dbReference type="EMBL" id="AGJL01000073">
    <property type="protein sequence ID" value="EHP83788.1"/>
    <property type="molecule type" value="Genomic_DNA"/>
</dbReference>
<dbReference type="AlphaFoldDB" id="H1L1E9"/>
<name>H1L1E9_9EURY</name>
<organism evidence="2 3">
    <name type="scientific">Methanotorris formicicus Mc-S-70</name>
    <dbReference type="NCBI Taxonomy" id="647171"/>
    <lineage>
        <taxon>Archaea</taxon>
        <taxon>Methanobacteriati</taxon>
        <taxon>Methanobacteriota</taxon>
        <taxon>Methanomada group</taxon>
        <taxon>Methanococci</taxon>
        <taxon>Methanococcales</taxon>
        <taxon>Methanocaldococcaceae</taxon>
        <taxon>Methanotorris</taxon>
    </lineage>
</organism>
<proteinExistence type="predicted"/>
<evidence type="ECO:0000313" key="2">
    <source>
        <dbReference type="EMBL" id="EHP83788.1"/>
    </source>
</evidence>
<reference evidence="2 3" key="1">
    <citation type="submission" date="2011-09" db="EMBL/GenBank/DDBJ databases">
        <title>The draft genome of Methanotorris formicicus Mc-S-70.</title>
        <authorList>
            <consortium name="US DOE Joint Genome Institute (JGI-PGF)"/>
            <person name="Lucas S."/>
            <person name="Han J."/>
            <person name="Lapidus A."/>
            <person name="Cheng J.-F."/>
            <person name="Goodwin L."/>
            <person name="Pitluck S."/>
            <person name="Peters L."/>
            <person name="Land M.L."/>
            <person name="Hauser L."/>
            <person name="Sieprawska-Lupa M."/>
            <person name="Takai K."/>
            <person name="Miyazaki J."/>
            <person name="Whitman W."/>
            <person name="Woyke T.J."/>
        </authorList>
    </citation>
    <scope>NUCLEOTIDE SEQUENCE [LARGE SCALE GENOMIC DNA]</scope>
    <source>
        <strain evidence="2 3">Mc-S-70</strain>
    </source>
</reference>
<dbReference type="RefSeq" id="WP_007045293.1">
    <property type="nucleotide sequence ID" value="NZ_JBLRMD010000002.1"/>
</dbReference>
<dbReference type="Proteomes" id="UP000003706">
    <property type="component" value="Unassembled WGS sequence"/>
</dbReference>
<protein>
    <submittedName>
        <fullName evidence="2">Uncharacterized protein</fullName>
    </submittedName>
</protein>
<keyword evidence="1" id="KW-0175">Coiled coil</keyword>
<evidence type="ECO:0000256" key="1">
    <source>
        <dbReference type="SAM" id="Coils"/>
    </source>
</evidence>
<keyword evidence="3" id="KW-1185">Reference proteome</keyword>
<feature type="coiled-coil region" evidence="1">
    <location>
        <begin position="29"/>
        <end position="56"/>
    </location>
</feature>
<gene>
    <name evidence="2" type="ORF">MetfoDRAFT_1873</name>
</gene>